<dbReference type="EMBL" id="JAGHKO010000005">
    <property type="protein sequence ID" value="MBO9202824.1"/>
    <property type="molecule type" value="Genomic_DNA"/>
</dbReference>
<evidence type="ECO:0000259" key="1">
    <source>
        <dbReference type="Pfam" id="PF18657"/>
    </source>
</evidence>
<feature type="domain" description="MBG" evidence="2">
    <location>
        <begin position="1389"/>
        <end position="1459"/>
    </location>
</feature>
<accession>A0ABS3YYB8</accession>
<dbReference type="InterPro" id="IPR011050">
    <property type="entry name" value="Pectin_lyase_fold/virulence"/>
</dbReference>
<protein>
    <submittedName>
        <fullName evidence="4">Gliding motility-associated C-terminal domain-containing protein</fullName>
    </submittedName>
</protein>
<evidence type="ECO:0000259" key="2">
    <source>
        <dbReference type="Pfam" id="PF18676"/>
    </source>
</evidence>
<dbReference type="Pfam" id="PF19406">
    <property type="entry name" value="PKD_5"/>
    <property type="match status" value="1"/>
</dbReference>
<dbReference type="SUPFAM" id="SSF51126">
    <property type="entry name" value="Pectin lyase-like"/>
    <property type="match status" value="2"/>
</dbReference>
<dbReference type="Proteomes" id="UP000677244">
    <property type="component" value="Unassembled WGS sequence"/>
</dbReference>
<feature type="domain" description="PKD-like" evidence="3">
    <location>
        <begin position="585"/>
        <end position="666"/>
    </location>
</feature>
<dbReference type="RefSeq" id="WP_209140877.1">
    <property type="nucleotide sequence ID" value="NZ_JAGHKO010000005.1"/>
</dbReference>
<dbReference type="InterPro" id="IPR026341">
    <property type="entry name" value="T9SS_type_B"/>
</dbReference>
<reference evidence="4 5" key="1">
    <citation type="submission" date="2021-03" db="EMBL/GenBank/DDBJ databases">
        <title>Assistant Professor.</title>
        <authorList>
            <person name="Huq M.A."/>
        </authorList>
    </citation>
    <scope>NUCLEOTIDE SEQUENCE [LARGE SCALE GENOMIC DNA]</scope>
    <source>
        <strain evidence="4 5">MAH-29</strain>
    </source>
</reference>
<dbReference type="SMART" id="SM00710">
    <property type="entry name" value="PbH1"/>
    <property type="match status" value="8"/>
</dbReference>
<comment type="caution">
    <text evidence="4">The sequence shown here is derived from an EMBL/GenBank/DDBJ whole genome shotgun (WGS) entry which is preliminary data.</text>
</comment>
<dbReference type="Pfam" id="PF18676">
    <property type="entry name" value="MBG_2"/>
    <property type="match status" value="5"/>
</dbReference>
<dbReference type="InterPro" id="IPR041248">
    <property type="entry name" value="YDG"/>
</dbReference>
<dbReference type="NCBIfam" id="TIGR04131">
    <property type="entry name" value="Bac_Flav_CTERM"/>
    <property type="match status" value="1"/>
</dbReference>
<dbReference type="Pfam" id="PF18657">
    <property type="entry name" value="YDG"/>
    <property type="match status" value="1"/>
</dbReference>
<gene>
    <name evidence="4" type="ORF">J7I42_21220</name>
</gene>
<dbReference type="Pfam" id="PF13585">
    <property type="entry name" value="CHU_C"/>
    <property type="match status" value="1"/>
</dbReference>
<feature type="domain" description="MBG" evidence="2">
    <location>
        <begin position="1542"/>
        <end position="1610"/>
    </location>
</feature>
<dbReference type="InterPro" id="IPR041286">
    <property type="entry name" value="MBG_2"/>
</dbReference>
<feature type="domain" description="MBG" evidence="2">
    <location>
        <begin position="1617"/>
        <end position="1686"/>
    </location>
</feature>
<evidence type="ECO:0000313" key="5">
    <source>
        <dbReference type="Proteomes" id="UP000677244"/>
    </source>
</evidence>
<keyword evidence="5" id="KW-1185">Reference proteome</keyword>
<evidence type="ECO:0000259" key="3">
    <source>
        <dbReference type="Pfam" id="PF19406"/>
    </source>
</evidence>
<feature type="domain" description="YDG" evidence="1">
    <location>
        <begin position="1287"/>
        <end position="1375"/>
    </location>
</feature>
<dbReference type="InterPro" id="IPR006626">
    <property type="entry name" value="PbH1"/>
</dbReference>
<dbReference type="NCBIfam" id="NF041518">
    <property type="entry name" value="choice_anch_Q"/>
    <property type="match status" value="1"/>
</dbReference>
<organism evidence="4 5">
    <name type="scientific">Niastella soli</name>
    <dbReference type="NCBI Taxonomy" id="2821487"/>
    <lineage>
        <taxon>Bacteria</taxon>
        <taxon>Pseudomonadati</taxon>
        <taxon>Bacteroidota</taxon>
        <taxon>Chitinophagia</taxon>
        <taxon>Chitinophagales</taxon>
        <taxon>Chitinophagaceae</taxon>
        <taxon>Niastella</taxon>
    </lineage>
</organism>
<dbReference type="InterPro" id="IPR059226">
    <property type="entry name" value="Choice_anch_Q_dom"/>
</dbReference>
<name>A0ABS3YYB8_9BACT</name>
<evidence type="ECO:0000313" key="4">
    <source>
        <dbReference type="EMBL" id="MBO9202824.1"/>
    </source>
</evidence>
<feature type="domain" description="MBG" evidence="2">
    <location>
        <begin position="1693"/>
        <end position="1768"/>
    </location>
</feature>
<proteinExistence type="predicted"/>
<dbReference type="InterPro" id="IPR045828">
    <property type="entry name" value="PKD_Bacteroidetes"/>
</dbReference>
<sequence>MNRNLRFFYPIGRNTGWLKSVFILLLLPWCYAGIAQDAVVSDPVAPQSEGMKAIEANFLNFPVTEKIPAAIWGKVNPGLTYHVNAVYRTFGNDPVKYAEVVKKRTAYESYYIDPAHPAQFTKRKGFDPINFQRNGEWIPVDATLKPVGNNIYEATDQWDPVGINITAKESYIITATGKVQFNNWSLYGVTGNNKTLLATADWSQYTIGSDGIRITNIFPGMDAEMRVSRGGVKTSFIIHRLNFTKYQELYFEDAFKGLQNKGLYFDNSNTESSSTETAYADVSGSPKAIKITPAFGYMKSAPSVVTKFPFHVSGNKLSVAVPADFIKNGLTTGDVVIDPLVQSSNSIAAATAGSMYNASCGWANSCDYTIAVTPPANATITGIATSEYIVATAPCGIENFAWKIIMGTCQSPGVGLVRRYSASGPGAAWAGYINETSLLPCAPAPSCTPAPINVTFKLYRGCVGPVGCDNTCIGLVQPLEAVISGHTAELSTITATTVLQCNGQDITFNTSGINGVPPFSTIDWSYDPSGIPSLGTGPSITTGAALTPGNYTIHARATDACGTLAQTNLPFVIKPLPVITLAAGETICNGGITNITPSSSEPGTTYTWTVVQTGVTGASNGSGTAITQTLSNSGTTTGTAVYTITPTANGCDGTPVIYTVTVNPVPAVLYVDGSTGNDNNCGSTWTDAFKTFSRALDVARQSTIVDSILVAKGTYYPTGDQTATNRDSSFLILRGKFKIYGGYPNGGGVRDIVNNPTILSGDIGTLNDSIDNSYHVMVITGNIPATSDSIVVDGFTFTKGTANGSGLFNYANTGIFLYQGHGAGIYMQANATGPKTALRNLTFTDGTAAILGGAMELVAASPLIQNCTFSNNRTLTYGGALANDHKASPYVTGCSFTGNISNNAGGAIFSQDPDSGPTFDNCSFTGNKATTSSSSTYGGAMFNRNAATVNITNCTFTGNQANSTGFTYGGVIYSIGSSTTNITKSIFTTNQATGGGGAIAIDGNSITNISYSSFDGNISRNLAGDVGSGGALQTMTGGGTFNINNSVLVNNSAAGTNDDGGGAIMAYSGTFNCRSVTLSGNITASSIKPNAAGISVVAGATVNFFNSISWGNPANQVHNLGTINYDHSLVKGSAAALPNLDLDPQFVNAGNPSGPDGQWGTADDGLQLTPCSPAADMGNNSLLAGIPTDEAGNGRIFGPLVDMGAYELQAPLTPMNFTNVVKTYGDADAPVPNITNCSGLPVTFSITNTALATIVSGNLHILKAGTTTITAHTVNGVPDVTVNLTINPKPITIGLTSTAVSKVYDGNTNATVSAANLQFAAGDVVGTDDVTITLSSPLASYDTKDAGTGKTVSVPLANISLTGTTAGNYIISNTTDISAPIGIITPLAIIITADTKTKVYSNVDPAFTYTNTPALIAGDAFTGSLNRTPGENVGTYTINQGSLALSSNYTITYNANDLTITPLAITITADTKTKVYGNADPALTYTYTPALVTGDAFTGSLSRAAGENVGTYTINQGSLALSSNYTITYNANDLAITPLAIAITADTKTKVYGNADPALTYIYTPALIGSDAFSGSLTRTAGENIGNYTINQGSLVLSSNYTTTFTNNNLLITPRPVTVTATGQSKTYGDADPALTYTFAPALAFSDVFTGSLSRASGENVGIYAIGQNTLTLGNNYQLTYVPADLVILKAVLTATAGNKTICANETLYSSEVPVSYSGFKFSDNKAVIRREPTTIIPAYSSAGTYSLIPIGGSADNYTFAYAYGQLTVLPVPLGAIAQIPIGPGVVNTPNVNSGVQLNAPADAGYNYSWSTGETTQSILTRTSGAYSVRVTNSQGCSTKFYSDVKQLNVIIPNIFSPNGDNLHDRWVIENLENYPGNIVLIYNRYGQVVYKMSNFTSWDGKVNGTDMPVGTYYYIIDLRNGQKPLTGYIDIIR</sequence>
<feature type="domain" description="MBG" evidence="2">
    <location>
        <begin position="1465"/>
        <end position="1534"/>
    </location>
</feature>